<dbReference type="EMBL" id="JABBWE010000031">
    <property type="protein sequence ID" value="KAG1793317.1"/>
    <property type="molecule type" value="Genomic_DNA"/>
</dbReference>
<evidence type="ECO:0000313" key="2">
    <source>
        <dbReference type="EMBL" id="KAG1793317.1"/>
    </source>
</evidence>
<feature type="compositionally biased region" description="Basic residues" evidence="1">
    <location>
        <begin position="129"/>
        <end position="142"/>
    </location>
</feature>
<name>A0A9P7DHQ2_9AGAM</name>
<reference evidence="2" key="1">
    <citation type="journal article" date="2020" name="New Phytol.">
        <title>Comparative genomics reveals dynamic genome evolution in host specialist ectomycorrhizal fungi.</title>
        <authorList>
            <person name="Lofgren L.A."/>
            <person name="Nguyen N.H."/>
            <person name="Vilgalys R."/>
            <person name="Ruytinx J."/>
            <person name="Liao H.L."/>
            <person name="Branco S."/>
            <person name="Kuo A."/>
            <person name="LaButti K."/>
            <person name="Lipzen A."/>
            <person name="Andreopoulos W."/>
            <person name="Pangilinan J."/>
            <person name="Riley R."/>
            <person name="Hundley H."/>
            <person name="Na H."/>
            <person name="Barry K."/>
            <person name="Grigoriev I.V."/>
            <person name="Stajich J.E."/>
            <person name="Kennedy P.G."/>
        </authorList>
    </citation>
    <scope>NUCLEOTIDE SEQUENCE</scope>
    <source>
        <strain evidence="2">S12</strain>
    </source>
</reference>
<feature type="compositionally biased region" description="Basic and acidic residues" evidence="1">
    <location>
        <begin position="160"/>
        <end position="172"/>
    </location>
</feature>
<proteinExistence type="predicted"/>
<gene>
    <name evidence="2" type="ORF">HD556DRAFT_1308746</name>
</gene>
<feature type="compositionally biased region" description="Low complexity" evidence="1">
    <location>
        <begin position="74"/>
        <end position="97"/>
    </location>
</feature>
<dbReference type="Proteomes" id="UP000719766">
    <property type="component" value="Unassembled WGS sequence"/>
</dbReference>
<accession>A0A9P7DHQ2</accession>
<feature type="compositionally biased region" description="Polar residues" evidence="1">
    <location>
        <begin position="440"/>
        <end position="457"/>
    </location>
</feature>
<protein>
    <submittedName>
        <fullName evidence="2">Uncharacterized protein</fullName>
    </submittedName>
</protein>
<evidence type="ECO:0000256" key="1">
    <source>
        <dbReference type="SAM" id="MobiDB-lite"/>
    </source>
</evidence>
<dbReference type="RefSeq" id="XP_041159773.1">
    <property type="nucleotide sequence ID" value="XM_041300189.1"/>
</dbReference>
<dbReference type="OrthoDB" id="3267567at2759"/>
<evidence type="ECO:0000313" key="3">
    <source>
        <dbReference type="Proteomes" id="UP000719766"/>
    </source>
</evidence>
<sequence>MATRTKNATQHPGHILTGGDQAKKRTKKDIAADKQREKRQRRQMWTDQAAARADAPKLSCPHPRPRAIKKAVKTTDTSTTTDAQAGAGLTTGKASGAKGKGDGHGGKSAAGANIEHPASDEELEVPASRRGKTNAKGKKKALKTPVRDIIEGAGIIESTMPRDVENHQKSDGDVSLAPEKYQLAGRISGWGSKPIPKKKPSTAALPSEYSRPITKGSTNISSSANASAPPLTPISTPDAGGDSAIRFSTLFEDNSDDEVNERSAALSRHVKNTEDPMVNIDEDNETDLDKGDGADLIEDDGAYSTKDDGADFIEDDGTDFVKARPSMQPFPLVNYDSDSDLESSPSAQVLPVADYDSDINFPPFAQPPSSRTPPYYCAESLKRKLTDELLFLSSDVEIVERPDDLTAVVKKELQPAPVQLTSATGVAVTHKAPAAKRLKSSTAKTASHANTKPSQATESTMVVLAHSNYRMKHLPEGCQVSGKWSGKVIPTLIHCIGSQDEVWTLKDDLLCTTLQSIWDVVYKGSITHTVTPDGPVIAVALQQLSEWQNSLSSTALVVLANFLSSQKDLKTDEDRKNISIKLLHKLAFLFGDIRDNGIKHTRPYESDLIVQVLVQHHCATVGAVHVQGTTTSTYGKGTLGLATTVACLVEVVSSTKSRRMHAKTQY</sequence>
<keyword evidence="3" id="KW-1185">Reference proteome</keyword>
<feature type="region of interest" description="Disordered" evidence="1">
    <location>
        <begin position="437"/>
        <end position="457"/>
    </location>
</feature>
<feature type="compositionally biased region" description="Polar residues" evidence="1">
    <location>
        <begin position="1"/>
        <end position="10"/>
    </location>
</feature>
<feature type="compositionally biased region" description="Basic residues" evidence="1">
    <location>
        <begin position="63"/>
        <end position="72"/>
    </location>
</feature>
<dbReference type="AlphaFoldDB" id="A0A9P7DHQ2"/>
<feature type="region of interest" description="Disordered" evidence="1">
    <location>
        <begin position="1"/>
        <end position="311"/>
    </location>
</feature>
<organism evidence="2 3">
    <name type="scientific">Suillus plorans</name>
    <dbReference type="NCBI Taxonomy" id="116603"/>
    <lineage>
        <taxon>Eukaryota</taxon>
        <taxon>Fungi</taxon>
        <taxon>Dikarya</taxon>
        <taxon>Basidiomycota</taxon>
        <taxon>Agaricomycotina</taxon>
        <taxon>Agaricomycetes</taxon>
        <taxon>Agaricomycetidae</taxon>
        <taxon>Boletales</taxon>
        <taxon>Suillineae</taxon>
        <taxon>Suillaceae</taxon>
        <taxon>Suillus</taxon>
    </lineage>
</organism>
<dbReference type="GeneID" id="64593953"/>
<comment type="caution">
    <text evidence="2">The sequence shown here is derived from an EMBL/GenBank/DDBJ whole genome shotgun (WGS) entry which is preliminary data.</text>
</comment>